<comment type="function">
    <text evidence="6">Required for mitoribosome formation and stability, and mitochondrial translation.</text>
</comment>
<dbReference type="GO" id="GO:0003735">
    <property type="term" value="F:structural constituent of ribosome"/>
    <property type="evidence" value="ECO:0007669"/>
    <property type="project" value="InterPro"/>
</dbReference>
<dbReference type="GO" id="GO:0005743">
    <property type="term" value="C:mitochondrial inner membrane"/>
    <property type="evidence" value="ECO:0007669"/>
    <property type="project" value="UniProtKB-ARBA"/>
</dbReference>
<accession>A0AAJ7XIC0</accession>
<comment type="subcellular location">
    <subcellularLocation>
        <location evidence="1">Mitochondrion</location>
    </subcellularLocation>
</comment>
<evidence type="ECO:0000256" key="4">
    <source>
        <dbReference type="ARBA" id="ARBA00023128"/>
    </source>
</evidence>
<dbReference type="PRINTS" id="PR00395">
    <property type="entry name" value="RIBOSOMALS2"/>
</dbReference>
<dbReference type="InterPro" id="IPR018130">
    <property type="entry name" value="Ribosomal_uS2_CS"/>
</dbReference>
<evidence type="ECO:0000256" key="7">
    <source>
        <dbReference type="ARBA" id="ARBA00071390"/>
    </source>
</evidence>
<gene>
    <name evidence="10 11" type="primary">MRPS2</name>
</gene>
<dbReference type="GO" id="GO:0006412">
    <property type="term" value="P:translation"/>
    <property type="evidence" value="ECO:0007669"/>
    <property type="project" value="InterPro"/>
</dbReference>
<keyword evidence="5" id="KW-0687">Ribonucleoprotein</keyword>
<evidence type="ECO:0000313" key="9">
    <source>
        <dbReference type="Proteomes" id="UP001318040"/>
    </source>
</evidence>
<name>A0AAJ7XIC0_PETMA</name>
<evidence type="ECO:0000256" key="6">
    <source>
        <dbReference type="ARBA" id="ARBA00059792"/>
    </source>
</evidence>
<evidence type="ECO:0000313" key="11">
    <source>
        <dbReference type="RefSeq" id="XP_032835521.1"/>
    </source>
</evidence>
<evidence type="ECO:0000256" key="8">
    <source>
        <dbReference type="ARBA" id="ARBA00083109"/>
    </source>
</evidence>
<evidence type="ECO:0000313" key="10">
    <source>
        <dbReference type="RefSeq" id="XP_032835520.1"/>
    </source>
</evidence>
<comment type="similarity">
    <text evidence="2">Belongs to the universal ribosomal protein uS2 family.</text>
</comment>
<dbReference type="FunFam" id="3.40.50.10490:FF:000026">
    <property type="entry name" value="28S ribosomal protein S2, mitochondrial"/>
    <property type="match status" value="1"/>
</dbReference>
<evidence type="ECO:0000256" key="1">
    <source>
        <dbReference type="ARBA" id="ARBA00004173"/>
    </source>
</evidence>
<sequence>MAAPVMSAWRSLRGLAGLLPGVSGAAGRRSGAAAFTTVPARPAQRALGPAHGGGTPAEREAEWQRRVLEEPLKHPDFFRVSELVSLRDLFTARVHLGHKRGCRNRYMTPYIYGCRLGQDIIDLDQTLEHLVSALNFTAHVAYRGGAVLFVTRARQHVHLVEETARACGEFAHARYWQGGLLTNAPVQYGVGVRLPDLLVFLGTQNNAFEQHVAVRDAAKLSVPTVGIVDSNCDPSIVTFPVPGNDDSPSAVRLYCALFRATITRAKERRRHLETLHQAANAATTAAASIATGS</sequence>
<dbReference type="SUPFAM" id="SSF52313">
    <property type="entry name" value="Ribosomal protein S2"/>
    <property type="match status" value="1"/>
</dbReference>
<dbReference type="KEGG" id="pmrn:116957464"/>
<dbReference type="CDD" id="cd01425">
    <property type="entry name" value="RPS2"/>
    <property type="match status" value="1"/>
</dbReference>
<dbReference type="Pfam" id="PF00318">
    <property type="entry name" value="Ribosomal_S2"/>
    <property type="match status" value="2"/>
</dbReference>
<dbReference type="GO" id="GO:0005763">
    <property type="term" value="C:mitochondrial small ribosomal subunit"/>
    <property type="evidence" value="ECO:0007669"/>
    <property type="project" value="UniProtKB-ARBA"/>
</dbReference>
<dbReference type="Proteomes" id="UP001318040">
    <property type="component" value="Chromosome 74"/>
</dbReference>
<dbReference type="PANTHER" id="PTHR12534">
    <property type="entry name" value="30S RIBOSOMAL PROTEIN S2 PROKARYOTIC AND ORGANELLAR"/>
    <property type="match status" value="1"/>
</dbReference>
<dbReference type="HAMAP" id="MF_00291_B">
    <property type="entry name" value="Ribosomal_uS2_B"/>
    <property type="match status" value="1"/>
</dbReference>
<evidence type="ECO:0000256" key="5">
    <source>
        <dbReference type="ARBA" id="ARBA00023274"/>
    </source>
</evidence>
<dbReference type="InterPro" id="IPR001865">
    <property type="entry name" value="Ribosomal_uS2"/>
</dbReference>
<protein>
    <recommendedName>
        <fullName evidence="7">Small ribosomal subunit protein uS2m</fullName>
    </recommendedName>
    <alternativeName>
        <fullName evidence="8">28S ribosomal protein S2, mitochondrial</fullName>
    </alternativeName>
</protein>
<dbReference type="AlphaFoldDB" id="A0AAJ7XIC0"/>
<dbReference type="Gene3D" id="3.40.50.10490">
    <property type="entry name" value="Glucose-6-phosphate isomerase like protein, domain 1"/>
    <property type="match status" value="1"/>
</dbReference>
<evidence type="ECO:0000256" key="3">
    <source>
        <dbReference type="ARBA" id="ARBA00022980"/>
    </source>
</evidence>
<dbReference type="RefSeq" id="XP_032835521.1">
    <property type="nucleotide sequence ID" value="XM_032979630.1"/>
</dbReference>
<dbReference type="PROSITE" id="PS00962">
    <property type="entry name" value="RIBOSOMAL_S2_1"/>
    <property type="match status" value="1"/>
</dbReference>
<organism evidence="9 11">
    <name type="scientific">Petromyzon marinus</name>
    <name type="common">Sea lamprey</name>
    <dbReference type="NCBI Taxonomy" id="7757"/>
    <lineage>
        <taxon>Eukaryota</taxon>
        <taxon>Metazoa</taxon>
        <taxon>Chordata</taxon>
        <taxon>Craniata</taxon>
        <taxon>Vertebrata</taxon>
        <taxon>Cyclostomata</taxon>
        <taxon>Hyperoartia</taxon>
        <taxon>Petromyzontiformes</taxon>
        <taxon>Petromyzontidae</taxon>
        <taxon>Petromyzon</taxon>
    </lineage>
</organism>
<dbReference type="PANTHER" id="PTHR12534:SF0">
    <property type="entry name" value="SMALL RIBOSOMAL SUBUNIT PROTEIN US2M"/>
    <property type="match status" value="1"/>
</dbReference>
<evidence type="ECO:0000256" key="2">
    <source>
        <dbReference type="ARBA" id="ARBA00006242"/>
    </source>
</evidence>
<dbReference type="RefSeq" id="XP_032835520.1">
    <property type="nucleotide sequence ID" value="XM_032979629.1"/>
</dbReference>
<dbReference type="CTD" id="51116"/>
<proteinExistence type="inferred from homology"/>
<keyword evidence="4" id="KW-0496">Mitochondrion</keyword>
<dbReference type="InterPro" id="IPR023591">
    <property type="entry name" value="Ribosomal_uS2_flav_dom_sf"/>
</dbReference>
<keyword evidence="3 10" id="KW-0689">Ribosomal protein</keyword>
<keyword evidence="9" id="KW-1185">Reference proteome</keyword>
<dbReference type="InterPro" id="IPR005706">
    <property type="entry name" value="Ribosomal_uS2_bac/mit/plastid"/>
</dbReference>
<reference evidence="10 11" key="1">
    <citation type="submission" date="2025-04" db="UniProtKB">
        <authorList>
            <consortium name="RefSeq"/>
        </authorList>
    </citation>
    <scope>IDENTIFICATION</scope>
    <source>
        <tissue evidence="10 11">Sperm</tissue>
    </source>
</reference>